<keyword evidence="2" id="KW-1185">Reference proteome</keyword>
<protein>
    <submittedName>
        <fullName evidence="1">Uncharacterized protein</fullName>
    </submittedName>
</protein>
<proteinExistence type="predicted"/>
<dbReference type="EMBL" id="BRPK01000010">
    <property type="protein sequence ID" value="GLB41950.1"/>
    <property type="molecule type" value="Genomic_DNA"/>
</dbReference>
<dbReference type="PANTHER" id="PTHR33604:SF3">
    <property type="entry name" value="OSJNBA0004B13.7 PROTEIN"/>
    <property type="match status" value="1"/>
</dbReference>
<dbReference type="InterPro" id="IPR029044">
    <property type="entry name" value="Nucleotide-diphossugar_trans"/>
</dbReference>
<dbReference type="PANTHER" id="PTHR33604">
    <property type="entry name" value="OSJNBA0004B13.7 PROTEIN"/>
    <property type="match status" value="1"/>
</dbReference>
<gene>
    <name evidence="1" type="ORF">LshimejAT787_1005500</name>
</gene>
<dbReference type="AlphaFoldDB" id="A0A9P3US19"/>
<name>A0A9P3US19_LYOSH</name>
<dbReference type="OrthoDB" id="2020070at2759"/>
<comment type="caution">
    <text evidence="1">The sequence shown here is derived from an EMBL/GenBank/DDBJ whole genome shotgun (WGS) entry which is preliminary data.</text>
</comment>
<evidence type="ECO:0000313" key="1">
    <source>
        <dbReference type="EMBL" id="GLB41950.1"/>
    </source>
</evidence>
<accession>A0A9P3US19</accession>
<dbReference type="Gene3D" id="3.90.550.10">
    <property type="entry name" value="Spore Coat Polysaccharide Biosynthesis Protein SpsA, Chain A"/>
    <property type="match status" value="1"/>
</dbReference>
<dbReference type="Proteomes" id="UP001063166">
    <property type="component" value="Unassembled WGS sequence"/>
</dbReference>
<organism evidence="1 2">
    <name type="scientific">Lyophyllum shimeji</name>
    <name type="common">Hon-shimeji</name>
    <name type="synonym">Tricholoma shimeji</name>
    <dbReference type="NCBI Taxonomy" id="47721"/>
    <lineage>
        <taxon>Eukaryota</taxon>
        <taxon>Fungi</taxon>
        <taxon>Dikarya</taxon>
        <taxon>Basidiomycota</taxon>
        <taxon>Agaricomycotina</taxon>
        <taxon>Agaricomycetes</taxon>
        <taxon>Agaricomycetidae</taxon>
        <taxon>Agaricales</taxon>
        <taxon>Tricholomatineae</taxon>
        <taxon>Lyophyllaceae</taxon>
        <taxon>Lyophyllum</taxon>
    </lineage>
</organism>
<evidence type="ECO:0000313" key="2">
    <source>
        <dbReference type="Proteomes" id="UP001063166"/>
    </source>
</evidence>
<sequence>MLLFWCLPQVRRSEAGVEVVKLESVAADHQDVGSSINSVADAPTIPAYSLTAILPVTQETVARLEEQLAPLLEPSQLREIILLCPQTTISHARSVIRKVISSSALDCPDILLQTSGGGLDYRANLIQAASQVATEWVLLMDHEGLARETNHSRNVLLHPPAVSIPFGPRGTCLSAHHLTSSIRFSESEPQPASYLRPPFVMPGSLAAMYYRLSGKQDVWVHFGEQIAKSRADGIGGIISGTNADAYGPLPELGQSMIDENENISDIFENKQWDRNASSPKVYSYDRSALDTSRNSGFFVVLLPELDDLRHLSALLCMLRGRGHLVKVGVYQEPMNDGVDREDRRLTSEHCDLPYESLISQASGPRQVSRWAQDVGSGADVLITLLGENGLGILLDKGPVHVQLSREDLVHSSWMGSLALREWQNWNTPRVDISIITKDRPQSLARLLTSLSRALFFGDSVNLRLNLEQSSDPETMRIAENISWRHGSVFIHHRIIQGGLLPAVVESWYPSSNDTYGLLLEDDVELSPLFYAWAKMSLLRYRYGDPQNRSSRMFGFSLYQQKNVELPPEGRRPFNARNLFKNSGFADITTPYLSPIPCSWGAIYFPEHWREFHAYLSFRFSEFPFKIDQIIVPNVRSNKWTKSWKKYFIELVYLRGYVMLYPNYPDFISLSTNHLEVGSHVKVRTKEKQELFLVPLMQLPPASSPPTHGLLDLPGNTLPDWNALPVLNLTGSLATLAALAEMGHARRTELTGCTSAAAPFDTQDLVCIKHMQERHP</sequence>
<dbReference type="SUPFAM" id="SSF53448">
    <property type="entry name" value="Nucleotide-diphospho-sugar transferases"/>
    <property type="match status" value="1"/>
</dbReference>
<reference evidence="1" key="1">
    <citation type="submission" date="2022-07" db="EMBL/GenBank/DDBJ databases">
        <title>The genome of Lyophyllum shimeji provides insight into the initial evolution of ectomycorrhizal fungal genome.</title>
        <authorList>
            <person name="Kobayashi Y."/>
            <person name="Shibata T."/>
            <person name="Hirakawa H."/>
            <person name="Shigenobu S."/>
            <person name="Nishiyama T."/>
            <person name="Yamada A."/>
            <person name="Hasebe M."/>
            <person name="Kawaguchi M."/>
        </authorList>
    </citation>
    <scope>NUCLEOTIDE SEQUENCE</scope>
    <source>
        <strain evidence="1">AT787</strain>
    </source>
</reference>